<gene>
    <name evidence="3" type="ORF">EUV02_10405</name>
</gene>
<dbReference type="PANTHER" id="PTHR43777">
    <property type="entry name" value="MOLYBDENUM COFACTOR CYTIDYLYLTRANSFERASE"/>
    <property type="match status" value="1"/>
</dbReference>
<sequence>MIFGPLAVADCEGAVLAHSLLVDGKRWAKGRVLSAADCDALRAAGLAEVTVARFEPGEVAEDAAATRLATALAGRGVTALAPVHGRVNLIADVDGLLAAPRAAVDALNAVDEALTLGTLADFARVAQGDIIATIKIIPYAVREAALEAALAAVVPIRVAAFQCLGVDLFQTTLPGTADKLLARTDTVTRGRIAGCHGHVVTAENCAHDTSRLATLLRRPTDAAITLVAGASATVDRGDVIPAAIVAAGGIVERLGMPVDPGNLLVLGRIGSRAVIGLPGCARSPKRNGFDWVLERLFAGIPVTATDIAAMGSGGLLAETERPEPRARHAPALAPIGAVLLAAGRSTRMGSFKLLEDLNGRPLVAHAAQALIDAGLPVFVVLGHEAAAVRAALAGLPVQFIVAADYARGMSHSLRAGLAAIPGDWRGVLVALGDMPRVSAATVAAITAAATSERSIVVPVHDGRRGNPVLFGRAWLARLSDSSGDRGGKALLDEFADLVTEVEVADDGVLFDIDDPATLAAARKG</sequence>
<name>A0A4Y9ENY0_9SPHN</name>
<dbReference type="InterPro" id="IPR036425">
    <property type="entry name" value="MoaB/Mog-like_dom_sf"/>
</dbReference>
<comment type="caution">
    <text evidence="3">The sequence shown here is derived from an EMBL/GenBank/DDBJ whole genome shotgun (WGS) entry which is preliminary data.</text>
</comment>
<keyword evidence="1" id="KW-0460">Magnesium</keyword>
<dbReference type="Pfam" id="PF12804">
    <property type="entry name" value="NTP_transf_3"/>
    <property type="match status" value="1"/>
</dbReference>
<feature type="domain" description="MobA-like NTP transferase" evidence="2">
    <location>
        <begin position="337"/>
        <end position="493"/>
    </location>
</feature>
<accession>A0A4Y9ENY0</accession>
<organism evidence="3 4">
    <name type="scientific">Glacieibacterium arshaanense</name>
    <dbReference type="NCBI Taxonomy" id="2511025"/>
    <lineage>
        <taxon>Bacteria</taxon>
        <taxon>Pseudomonadati</taxon>
        <taxon>Pseudomonadota</taxon>
        <taxon>Alphaproteobacteria</taxon>
        <taxon>Sphingomonadales</taxon>
        <taxon>Sphingosinicellaceae</taxon>
        <taxon>Glacieibacterium</taxon>
    </lineage>
</organism>
<dbReference type="SUPFAM" id="SSF53448">
    <property type="entry name" value="Nucleotide-diphospho-sugar transferases"/>
    <property type="match status" value="1"/>
</dbReference>
<dbReference type="GO" id="GO:0016779">
    <property type="term" value="F:nucleotidyltransferase activity"/>
    <property type="evidence" value="ECO:0007669"/>
    <property type="project" value="UniProtKB-ARBA"/>
</dbReference>
<keyword evidence="3" id="KW-0808">Transferase</keyword>
<evidence type="ECO:0000313" key="4">
    <source>
        <dbReference type="Proteomes" id="UP000297737"/>
    </source>
</evidence>
<dbReference type="Proteomes" id="UP000297737">
    <property type="component" value="Unassembled WGS sequence"/>
</dbReference>
<dbReference type="CDD" id="cd03522">
    <property type="entry name" value="MoeA_like"/>
    <property type="match status" value="1"/>
</dbReference>
<dbReference type="OrthoDB" id="9779263at2"/>
<dbReference type="SUPFAM" id="SSF53218">
    <property type="entry name" value="Molybdenum cofactor biosynthesis proteins"/>
    <property type="match status" value="1"/>
</dbReference>
<dbReference type="InterPro" id="IPR029044">
    <property type="entry name" value="Nucleotide-diphossugar_trans"/>
</dbReference>
<proteinExistence type="predicted"/>
<dbReference type="PANTHER" id="PTHR43777:SF1">
    <property type="entry name" value="MOLYBDENUM COFACTOR CYTIDYLYLTRANSFERASE"/>
    <property type="match status" value="1"/>
</dbReference>
<dbReference type="Gene3D" id="3.40.980.10">
    <property type="entry name" value="MoaB/Mog-like domain"/>
    <property type="match status" value="1"/>
</dbReference>
<evidence type="ECO:0000259" key="2">
    <source>
        <dbReference type="Pfam" id="PF12804"/>
    </source>
</evidence>
<protein>
    <submittedName>
        <fullName evidence="3">4-diphosphocytidyl-2C-methyl-D-erythritol kinase</fullName>
    </submittedName>
</protein>
<reference evidence="3 4" key="1">
    <citation type="submission" date="2019-02" db="EMBL/GenBank/DDBJ databases">
        <title>Polymorphobacter sp. isolated from the lake at the Tibet of China.</title>
        <authorList>
            <person name="Li A."/>
        </authorList>
    </citation>
    <scope>NUCLEOTIDE SEQUENCE [LARGE SCALE GENOMIC DNA]</scope>
    <source>
        <strain evidence="3 4">DJ1R-1</strain>
    </source>
</reference>
<dbReference type="AlphaFoldDB" id="A0A4Y9ENY0"/>
<dbReference type="InterPro" id="IPR025877">
    <property type="entry name" value="MobA-like_NTP_Trfase"/>
</dbReference>
<dbReference type="GO" id="GO:0016301">
    <property type="term" value="F:kinase activity"/>
    <property type="evidence" value="ECO:0007669"/>
    <property type="project" value="UniProtKB-KW"/>
</dbReference>
<dbReference type="InterPro" id="IPR012184">
    <property type="entry name" value="Bifunc_Mopterin-bd"/>
</dbReference>
<evidence type="ECO:0000256" key="1">
    <source>
        <dbReference type="ARBA" id="ARBA00022842"/>
    </source>
</evidence>
<keyword evidence="4" id="KW-1185">Reference proteome</keyword>
<dbReference type="EMBL" id="SIHO01000002">
    <property type="protein sequence ID" value="TFU03563.1"/>
    <property type="molecule type" value="Genomic_DNA"/>
</dbReference>
<dbReference type="CDD" id="cd04182">
    <property type="entry name" value="GT_2_like_f"/>
    <property type="match status" value="1"/>
</dbReference>
<evidence type="ECO:0000313" key="3">
    <source>
        <dbReference type="EMBL" id="TFU03563.1"/>
    </source>
</evidence>
<keyword evidence="3" id="KW-0418">Kinase</keyword>
<dbReference type="RefSeq" id="WP_135246155.1">
    <property type="nucleotide sequence ID" value="NZ_SIHO01000002.1"/>
</dbReference>
<dbReference type="PIRSF" id="PIRSF036626">
    <property type="entry name" value="MPTBd_MobAlike"/>
    <property type="match status" value="1"/>
</dbReference>
<dbReference type="Gene3D" id="3.90.550.10">
    <property type="entry name" value="Spore Coat Polysaccharide Biosynthesis Protein SpsA, Chain A"/>
    <property type="match status" value="1"/>
</dbReference>